<evidence type="ECO:0000256" key="1">
    <source>
        <dbReference type="ARBA" id="ARBA00002869"/>
    </source>
</evidence>
<comment type="similarity">
    <text evidence="3 8">Belongs to the HMBS family.</text>
</comment>
<dbReference type="PROSITE" id="PS00533">
    <property type="entry name" value="PORPHOBILINOGEN_DEAM"/>
    <property type="match status" value="1"/>
</dbReference>
<organism evidence="11 12">
    <name type="scientific">Desulfurispirillum indicum (strain ATCC BAA-1389 / DSM 22839 / S5)</name>
    <dbReference type="NCBI Taxonomy" id="653733"/>
    <lineage>
        <taxon>Bacteria</taxon>
        <taxon>Pseudomonadati</taxon>
        <taxon>Chrysiogenota</taxon>
        <taxon>Chrysiogenia</taxon>
        <taxon>Chrysiogenales</taxon>
        <taxon>Chrysiogenaceae</taxon>
        <taxon>Desulfurispirillum</taxon>
    </lineage>
</organism>
<dbReference type="FunFam" id="3.30.160.40:FF:000002">
    <property type="entry name" value="Porphobilinogen deaminase"/>
    <property type="match status" value="1"/>
</dbReference>
<keyword evidence="6 8" id="KW-0627">Porphyrin biosynthesis</keyword>
<dbReference type="OrthoDB" id="9810298at2"/>
<evidence type="ECO:0000256" key="4">
    <source>
        <dbReference type="ARBA" id="ARBA00011245"/>
    </source>
</evidence>
<comment type="pathway">
    <text evidence="2 8">Porphyrin-containing compound metabolism; protoporphyrin-IX biosynthesis; coproporphyrinogen-III from 5-aminolevulinate: step 2/4.</text>
</comment>
<evidence type="ECO:0000313" key="11">
    <source>
        <dbReference type="EMBL" id="ADU67056.1"/>
    </source>
</evidence>
<dbReference type="FunFam" id="3.40.190.10:FF:000004">
    <property type="entry name" value="Porphobilinogen deaminase"/>
    <property type="match status" value="1"/>
</dbReference>
<dbReference type="Pfam" id="PF01379">
    <property type="entry name" value="Porphobil_deam"/>
    <property type="match status" value="1"/>
</dbReference>
<evidence type="ECO:0000259" key="10">
    <source>
        <dbReference type="Pfam" id="PF03900"/>
    </source>
</evidence>
<evidence type="ECO:0000256" key="5">
    <source>
        <dbReference type="ARBA" id="ARBA00022679"/>
    </source>
</evidence>
<evidence type="ECO:0000256" key="3">
    <source>
        <dbReference type="ARBA" id="ARBA00005638"/>
    </source>
</evidence>
<dbReference type="FunCoup" id="E6W4I3">
    <property type="interactions" value="493"/>
</dbReference>
<evidence type="ECO:0000259" key="9">
    <source>
        <dbReference type="Pfam" id="PF01379"/>
    </source>
</evidence>
<dbReference type="KEGG" id="din:Selin_2340"/>
<comment type="function">
    <text evidence="1 8">Tetrapolymerization of the monopyrrole PBG into the hydroxymethylbilane pre-uroporphyrinogen in several discrete steps.</text>
</comment>
<protein>
    <recommendedName>
        <fullName evidence="8">Porphobilinogen deaminase</fullName>
        <shortName evidence="8">PBG</shortName>
        <ecNumber evidence="8">2.5.1.61</ecNumber>
    </recommendedName>
    <alternativeName>
        <fullName evidence="8">Hydroxymethylbilane synthase</fullName>
        <shortName evidence="8">HMBS</shortName>
    </alternativeName>
    <alternativeName>
        <fullName evidence="8">Pre-uroporphyrinogen synthase</fullName>
    </alternativeName>
</protein>
<dbReference type="EMBL" id="CP002432">
    <property type="protein sequence ID" value="ADU67056.1"/>
    <property type="molecule type" value="Genomic_DNA"/>
</dbReference>
<feature type="domain" description="Porphobilinogen deaminase N-terminal" evidence="9">
    <location>
        <begin position="3"/>
        <end position="212"/>
    </location>
</feature>
<dbReference type="PIRSF" id="PIRSF001438">
    <property type="entry name" value="4pyrrol_synth_OHMeBilane_synth"/>
    <property type="match status" value="1"/>
</dbReference>
<dbReference type="Gene3D" id="3.30.160.40">
    <property type="entry name" value="Porphobilinogen deaminase, C-terminal domain"/>
    <property type="match status" value="1"/>
</dbReference>
<evidence type="ECO:0000256" key="8">
    <source>
        <dbReference type="HAMAP-Rule" id="MF_00260"/>
    </source>
</evidence>
<dbReference type="eggNOG" id="COG0181">
    <property type="taxonomic scope" value="Bacteria"/>
</dbReference>
<dbReference type="PRINTS" id="PR00151">
    <property type="entry name" value="PORPHBDMNASE"/>
</dbReference>
<dbReference type="SUPFAM" id="SSF54782">
    <property type="entry name" value="Porphobilinogen deaminase (hydroxymethylbilane synthase), C-terminal domain"/>
    <property type="match status" value="1"/>
</dbReference>
<evidence type="ECO:0000313" key="12">
    <source>
        <dbReference type="Proteomes" id="UP000002572"/>
    </source>
</evidence>
<dbReference type="Gene3D" id="3.40.190.10">
    <property type="entry name" value="Periplasmic binding protein-like II"/>
    <property type="match status" value="2"/>
</dbReference>
<dbReference type="Proteomes" id="UP000002572">
    <property type="component" value="Chromosome"/>
</dbReference>
<feature type="domain" description="Porphobilinogen deaminase C-terminal" evidence="10">
    <location>
        <begin position="225"/>
        <end position="294"/>
    </location>
</feature>
<dbReference type="STRING" id="653733.Selin_2340"/>
<comment type="miscellaneous">
    <text evidence="8">The porphobilinogen subunits are added to the dipyrromethane group.</text>
</comment>
<dbReference type="RefSeq" id="WP_013506930.1">
    <property type="nucleotide sequence ID" value="NC_014836.1"/>
</dbReference>
<dbReference type="InterPro" id="IPR036803">
    <property type="entry name" value="Porphobilinogen_deaminase_C_sf"/>
</dbReference>
<name>E6W4I3_DESIS</name>
<comment type="cofactor">
    <cofactor evidence="8">
        <name>dipyrromethane</name>
        <dbReference type="ChEBI" id="CHEBI:60342"/>
    </cofactor>
    <text evidence="8">Binds 1 dipyrromethane group covalently.</text>
</comment>
<dbReference type="PANTHER" id="PTHR11557:SF0">
    <property type="entry name" value="PORPHOBILINOGEN DEAMINASE"/>
    <property type="match status" value="1"/>
</dbReference>
<dbReference type="InterPro" id="IPR022418">
    <property type="entry name" value="Porphobilinogen_deaminase_C"/>
</dbReference>
<comment type="catalytic activity">
    <reaction evidence="7 8">
        <text>4 porphobilinogen + H2O = hydroxymethylbilane + 4 NH4(+)</text>
        <dbReference type="Rhea" id="RHEA:13185"/>
        <dbReference type="ChEBI" id="CHEBI:15377"/>
        <dbReference type="ChEBI" id="CHEBI:28938"/>
        <dbReference type="ChEBI" id="CHEBI:57845"/>
        <dbReference type="ChEBI" id="CHEBI:58126"/>
        <dbReference type="EC" id="2.5.1.61"/>
    </reaction>
</comment>
<dbReference type="HAMAP" id="MF_00260">
    <property type="entry name" value="Porphobil_deam"/>
    <property type="match status" value="1"/>
</dbReference>
<dbReference type="SUPFAM" id="SSF53850">
    <property type="entry name" value="Periplasmic binding protein-like II"/>
    <property type="match status" value="1"/>
</dbReference>
<evidence type="ECO:0000256" key="6">
    <source>
        <dbReference type="ARBA" id="ARBA00023244"/>
    </source>
</evidence>
<dbReference type="FunFam" id="3.40.190.10:FF:000005">
    <property type="entry name" value="Porphobilinogen deaminase"/>
    <property type="match status" value="1"/>
</dbReference>
<dbReference type="PANTHER" id="PTHR11557">
    <property type="entry name" value="PORPHOBILINOGEN DEAMINASE"/>
    <property type="match status" value="1"/>
</dbReference>
<keyword evidence="5 8" id="KW-0808">Transferase</keyword>
<dbReference type="GO" id="GO:0004418">
    <property type="term" value="F:hydroxymethylbilane synthase activity"/>
    <property type="evidence" value="ECO:0007669"/>
    <property type="project" value="UniProtKB-UniRule"/>
</dbReference>
<dbReference type="InterPro" id="IPR000860">
    <property type="entry name" value="HemC"/>
</dbReference>
<dbReference type="Pfam" id="PF03900">
    <property type="entry name" value="Porphobil_deamC"/>
    <property type="match status" value="1"/>
</dbReference>
<feature type="modified residue" description="S-(dipyrrolylmethanemethyl)cysteine" evidence="8">
    <location>
        <position position="241"/>
    </location>
</feature>
<gene>
    <name evidence="8" type="primary">hemC</name>
    <name evidence="11" type="ordered locus">Selin_2340</name>
</gene>
<proteinExistence type="inferred from homology"/>
<dbReference type="CDD" id="cd13646">
    <property type="entry name" value="PBP2_EcHMBS_like"/>
    <property type="match status" value="1"/>
</dbReference>
<dbReference type="GO" id="GO:0005737">
    <property type="term" value="C:cytoplasm"/>
    <property type="evidence" value="ECO:0007669"/>
    <property type="project" value="UniProtKB-UniRule"/>
</dbReference>
<dbReference type="GO" id="GO:0006782">
    <property type="term" value="P:protoporphyrinogen IX biosynthetic process"/>
    <property type="evidence" value="ECO:0007669"/>
    <property type="project" value="UniProtKB-UniRule"/>
</dbReference>
<dbReference type="UniPathway" id="UPA00251">
    <property type="reaction ID" value="UER00319"/>
</dbReference>
<dbReference type="InterPro" id="IPR022417">
    <property type="entry name" value="Porphobilin_deaminase_N"/>
</dbReference>
<dbReference type="HOGENOM" id="CLU_019704_0_2_0"/>
<evidence type="ECO:0000256" key="7">
    <source>
        <dbReference type="ARBA" id="ARBA00048169"/>
    </source>
</evidence>
<dbReference type="NCBIfam" id="TIGR00212">
    <property type="entry name" value="hemC"/>
    <property type="match status" value="1"/>
</dbReference>
<comment type="subunit">
    <text evidence="4 8">Monomer.</text>
</comment>
<keyword evidence="12" id="KW-1185">Reference proteome</keyword>
<evidence type="ECO:0000256" key="2">
    <source>
        <dbReference type="ARBA" id="ARBA00004735"/>
    </source>
</evidence>
<dbReference type="EC" id="2.5.1.61" evidence="8"/>
<dbReference type="AlphaFoldDB" id="E6W4I3"/>
<reference evidence="11 12" key="1">
    <citation type="submission" date="2010-12" db="EMBL/GenBank/DDBJ databases">
        <title>Complete sequence of Desulfurispirillum indicum S5.</title>
        <authorList>
            <consortium name="US DOE Joint Genome Institute"/>
            <person name="Lucas S."/>
            <person name="Copeland A."/>
            <person name="Lapidus A."/>
            <person name="Cheng J.-F."/>
            <person name="Goodwin L."/>
            <person name="Pitluck S."/>
            <person name="Chertkov O."/>
            <person name="Held B."/>
            <person name="Detter J.C."/>
            <person name="Han C."/>
            <person name="Tapia R."/>
            <person name="Land M."/>
            <person name="Hauser L."/>
            <person name="Kyrpides N."/>
            <person name="Ivanova N."/>
            <person name="Mikhailova N."/>
            <person name="Haggblom M."/>
            <person name="Rauschenbach I."/>
            <person name="Bini E."/>
            <person name="Woyke T."/>
        </authorList>
    </citation>
    <scope>NUCLEOTIDE SEQUENCE [LARGE SCALE GENOMIC DNA]</scope>
    <source>
        <strain evidence="12">ATCC BAA-1389 / DSM 22839 / S5</strain>
    </source>
</reference>
<dbReference type="InParanoid" id="E6W4I3"/>
<dbReference type="InterPro" id="IPR022419">
    <property type="entry name" value="Porphobilin_deaminase_cofac_BS"/>
</dbReference>
<accession>E6W4I3</accession>
<sequence length="308" mass="33949">MKIVIGTRASQLALWQAEHIKAELESRWDDVQVELKKIITKGDKILDSPLAKVGGKGLFVKEIENELIDGTIDIAVHSMKDVPTEFPEGLELFAITEREDPRDAFISRNGKSMAELGQQKDVTIGTSSLRRQAQLLTLYPHWNIVSIRGNVQTRLKRMEERQMDGIILAAAGMKRLELEHLVKEYIAPEVMIPAIGQGALGLEVRSADTALKERLEFLRHPVTTQCVLAERALLRTMEGGCQVPIGAYAVPKENGSVFLNALVASVDGKEVVKGQLEGNNPEELGVTLANQMLNSGARAILSVVYHNN</sequence>